<dbReference type="PANTHER" id="PTHR13165">
    <property type="entry name" value="ARSENITE-RESISTANCE PROTEIN 2"/>
    <property type="match status" value="1"/>
</dbReference>
<protein>
    <recommendedName>
        <fullName evidence="5">C2H2-type domain-containing protein</fullName>
    </recommendedName>
</protein>
<dbReference type="InterPro" id="IPR021933">
    <property type="entry name" value="SERRATE/Ars2_N"/>
</dbReference>
<dbReference type="PROSITE" id="PS00028">
    <property type="entry name" value="ZINC_FINGER_C2H2_1"/>
    <property type="match status" value="1"/>
</dbReference>
<proteinExistence type="inferred from homology"/>
<gene>
    <name evidence="6" type="ORF">FN846DRAFT_776768</name>
</gene>
<feature type="compositionally biased region" description="Low complexity" evidence="4">
    <location>
        <begin position="724"/>
        <end position="735"/>
    </location>
</feature>
<dbReference type="Pfam" id="PF12066">
    <property type="entry name" value="SERRATE_Ars2_N"/>
    <property type="match status" value="1"/>
</dbReference>
<dbReference type="InterPro" id="IPR039727">
    <property type="entry name" value="SE/Ars2"/>
</dbReference>
<evidence type="ECO:0000313" key="7">
    <source>
        <dbReference type="Proteomes" id="UP000326924"/>
    </source>
</evidence>
<dbReference type="GO" id="GO:0016070">
    <property type="term" value="P:RNA metabolic process"/>
    <property type="evidence" value="ECO:0007669"/>
    <property type="project" value="UniProtKB-ARBA"/>
</dbReference>
<dbReference type="Pfam" id="PF04959">
    <property type="entry name" value="ARS2"/>
    <property type="match status" value="1"/>
</dbReference>
<comment type="similarity">
    <text evidence="2">Belongs to the ARS2 family.</text>
</comment>
<name>A0A5J5F0Y7_9PEZI</name>
<comment type="caution">
    <text evidence="6">The sequence shown here is derived from an EMBL/GenBank/DDBJ whole genome shotgun (WGS) entry which is preliminary data.</text>
</comment>
<keyword evidence="3" id="KW-0539">Nucleus</keyword>
<feature type="region of interest" description="Disordered" evidence="4">
    <location>
        <begin position="1"/>
        <end position="96"/>
    </location>
</feature>
<dbReference type="InterPro" id="IPR025239">
    <property type="entry name" value="DUF4187"/>
</dbReference>
<dbReference type="InterPro" id="IPR013087">
    <property type="entry name" value="Znf_C2H2_type"/>
</dbReference>
<accession>A0A5J5F0Y7</accession>
<dbReference type="SMART" id="SM01173">
    <property type="entry name" value="DUF4187"/>
    <property type="match status" value="1"/>
</dbReference>
<dbReference type="GO" id="GO:0016604">
    <property type="term" value="C:nuclear body"/>
    <property type="evidence" value="ECO:0007669"/>
    <property type="project" value="TreeGrafter"/>
</dbReference>
<dbReference type="OrthoDB" id="342064at2759"/>
<reference evidence="6 7" key="1">
    <citation type="submission" date="2019-09" db="EMBL/GenBank/DDBJ databases">
        <title>Draft genome of the ectomycorrhizal ascomycete Sphaerosporella brunnea.</title>
        <authorList>
            <consortium name="DOE Joint Genome Institute"/>
            <person name="Benucci G.M."/>
            <person name="Marozzi G."/>
            <person name="Antonielli L."/>
            <person name="Sanchez S."/>
            <person name="Marco P."/>
            <person name="Wang X."/>
            <person name="Falini L.B."/>
            <person name="Barry K."/>
            <person name="Haridas S."/>
            <person name="Lipzen A."/>
            <person name="Labutti K."/>
            <person name="Grigoriev I.V."/>
            <person name="Murat C."/>
            <person name="Martin F."/>
            <person name="Albertini E."/>
            <person name="Donnini D."/>
            <person name="Bonito G."/>
        </authorList>
    </citation>
    <scope>NUCLEOTIDE SEQUENCE [LARGE SCALE GENOMIC DNA]</scope>
    <source>
        <strain evidence="6 7">Sb_GMNB300</strain>
    </source>
</reference>
<evidence type="ECO:0000313" key="6">
    <source>
        <dbReference type="EMBL" id="KAA8909006.1"/>
    </source>
</evidence>
<evidence type="ECO:0000256" key="1">
    <source>
        <dbReference type="ARBA" id="ARBA00004123"/>
    </source>
</evidence>
<evidence type="ECO:0000256" key="3">
    <source>
        <dbReference type="ARBA" id="ARBA00023242"/>
    </source>
</evidence>
<organism evidence="6 7">
    <name type="scientific">Sphaerosporella brunnea</name>
    <dbReference type="NCBI Taxonomy" id="1250544"/>
    <lineage>
        <taxon>Eukaryota</taxon>
        <taxon>Fungi</taxon>
        <taxon>Dikarya</taxon>
        <taxon>Ascomycota</taxon>
        <taxon>Pezizomycotina</taxon>
        <taxon>Pezizomycetes</taxon>
        <taxon>Pezizales</taxon>
        <taxon>Pyronemataceae</taxon>
        <taxon>Sphaerosporella</taxon>
    </lineage>
</organism>
<feature type="compositionally biased region" description="Basic residues" evidence="4">
    <location>
        <begin position="48"/>
        <end position="62"/>
    </location>
</feature>
<dbReference type="Proteomes" id="UP000326924">
    <property type="component" value="Unassembled WGS sequence"/>
</dbReference>
<keyword evidence="7" id="KW-1185">Reference proteome</keyword>
<evidence type="ECO:0000259" key="5">
    <source>
        <dbReference type="PROSITE" id="PS00028"/>
    </source>
</evidence>
<dbReference type="InterPro" id="IPR007042">
    <property type="entry name" value="SERRATE/Ars2_C"/>
</dbReference>
<feature type="domain" description="C2H2-type" evidence="5">
    <location>
        <begin position="551"/>
        <end position="574"/>
    </location>
</feature>
<dbReference type="Pfam" id="PF13821">
    <property type="entry name" value="DUF4187"/>
    <property type="match status" value="1"/>
</dbReference>
<dbReference type="InParanoid" id="A0A5J5F0Y7"/>
<feature type="compositionally biased region" description="Basic and acidic residues" evidence="4">
    <location>
        <begin position="8"/>
        <end position="25"/>
    </location>
</feature>
<dbReference type="PANTHER" id="PTHR13165:SF0">
    <property type="entry name" value="SERRATE RNA EFFECTOR MOLECULE HOMOLOG"/>
    <property type="match status" value="1"/>
</dbReference>
<comment type="subcellular location">
    <subcellularLocation>
        <location evidence="1">Nucleus</location>
    </subcellularLocation>
</comment>
<feature type="compositionally biased region" description="Basic and acidic residues" evidence="4">
    <location>
        <begin position="694"/>
        <end position="716"/>
    </location>
</feature>
<evidence type="ECO:0000256" key="4">
    <source>
        <dbReference type="SAM" id="MobiDB-lite"/>
    </source>
</evidence>
<dbReference type="GO" id="GO:0031047">
    <property type="term" value="P:regulatory ncRNA-mediated gene silencing"/>
    <property type="evidence" value="ECO:0007669"/>
    <property type="project" value="UniProtKB-ARBA"/>
</dbReference>
<dbReference type="AlphaFoldDB" id="A0A5J5F0Y7"/>
<evidence type="ECO:0000256" key="2">
    <source>
        <dbReference type="ARBA" id="ARBA00005407"/>
    </source>
</evidence>
<sequence>MSSFLDRYNGDQVRDRSRGSRERESSSNVYDMSYGRLNNDREGAAGRGRGRSPVPRRIRRSRSPPAGNIDRYVPGGSPRRRSRSPPPRRFDYTPTRGILGVPGSIDRYVPQGGPSGSALVPLSDPHKLDYSVTYTYFSEWYHQENSKDRDRESITKDEVQAAYDQYRDDLNARLAKLFVMAHKNDEWFKERYLPGEREVAKAKIVAYRKELWHKWKAQLDAGAFDDVDREASTVKENGGDDAVEEVNRGVDDGGLKPVLLIKTISPTVSRKQLEELAANNLPNFHFVSLSDPNPLKKFHRIGFILLHPDDPNSDPAVVDEATVEMLNGKSIHDENHGDFVCHVGVHNGPTNPKAKKLLNEYMSMPQNLKKEAELVERCTKKLEAELAAHDDTMHDYDGWELVKDRVEAWGTVEREKRETSEEEGEEGADSEVELKILKKKIDIGVEYLRRAFNFCMYCVSSSDSIHELTRKCPGGHIRRPTPSMDYQADQRTINWTKNWQDKLELFVNPPEPNHDNYSERLKKIGGKPVEEAVKEETLKYVKREDEGKYRCRVGTCTKLFKGEEFWSKHLDKKHNEWLEQLKLDALLVNTYVSDPTRVHPPKIEQNAQGNFQAGGMGGARGPPMLPMGFPAGVIPPPPGFPFNAAFMAAATQGIHANGNGTLPGAVGPIRRGRNLSGGAPGAREPPRYGQPYVRPDRAQREREREKRDREMREAQSKKAGATGGPAPAVGPGPDAELAVMGRAVKSYKDLDATEGKKGLDELDY</sequence>
<feature type="region of interest" description="Disordered" evidence="4">
    <location>
        <begin position="659"/>
        <end position="735"/>
    </location>
</feature>
<dbReference type="EMBL" id="VXIS01000062">
    <property type="protein sequence ID" value="KAA8909006.1"/>
    <property type="molecule type" value="Genomic_DNA"/>
</dbReference>